<evidence type="ECO:0000313" key="1">
    <source>
        <dbReference type="EMBL" id="KIC10180.1"/>
    </source>
</evidence>
<evidence type="ECO:0000313" key="2">
    <source>
        <dbReference type="Proteomes" id="UP000031390"/>
    </source>
</evidence>
<gene>
    <name evidence="1" type="ORF">MCC93_07510</name>
</gene>
<reference evidence="1 2" key="1">
    <citation type="submission" date="2014-12" db="EMBL/GenBank/DDBJ databases">
        <title>Genome sequence of Morococcus cerebrosus.</title>
        <authorList>
            <person name="Shin S.-K."/>
            <person name="Yi H."/>
        </authorList>
    </citation>
    <scope>NUCLEOTIDE SEQUENCE [LARGE SCALE GENOMIC DNA]</scope>
    <source>
        <strain evidence="1 2">CIP 81.93</strain>
    </source>
</reference>
<accession>A0A0C1GVE8</accession>
<comment type="caution">
    <text evidence="1">The sequence shown here is derived from an EMBL/GenBank/DDBJ whole genome shotgun (WGS) entry which is preliminary data.</text>
</comment>
<name>A0A0C1GVE8_9NEIS</name>
<dbReference type="Proteomes" id="UP000031390">
    <property type="component" value="Unassembled WGS sequence"/>
</dbReference>
<dbReference type="PATRIC" id="fig|1056807.3.peg.723"/>
<sequence length="42" mass="4665">MKYFQAFEKRMAKKCAKDEDFAKASGSLKLSGCLFCANTPIS</sequence>
<dbReference type="AlphaFoldDB" id="A0A0C1GVE8"/>
<proteinExistence type="predicted"/>
<organism evidence="1 2">
    <name type="scientific">Morococcus cerebrosus</name>
    <dbReference type="NCBI Taxonomy" id="1056807"/>
    <lineage>
        <taxon>Bacteria</taxon>
        <taxon>Pseudomonadati</taxon>
        <taxon>Pseudomonadota</taxon>
        <taxon>Betaproteobacteria</taxon>
        <taxon>Neisseriales</taxon>
        <taxon>Neisseriaceae</taxon>
        <taxon>Morococcus</taxon>
    </lineage>
</organism>
<dbReference type="EMBL" id="JUFZ01000030">
    <property type="protein sequence ID" value="KIC10180.1"/>
    <property type="molecule type" value="Genomic_DNA"/>
</dbReference>
<protein>
    <submittedName>
        <fullName evidence="1">Uncharacterized protein</fullName>
    </submittedName>
</protein>